<dbReference type="AlphaFoldDB" id="A0A4C1VH21"/>
<keyword evidence="2" id="KW-1185">Reference proteome</keyword>
<organism evidence="1 2">
    <name type="scientific">Eumeta variegata</name>
    <name type="common">Bagworm moth</name>
    <name type="synonym">Eumeta japonica</name>
    <dbReference type="NCBI Taxonomy" id="151549"/>
    <lineage>
        <taxon>Eukaryota</taxon>
        <taxon>Metazoa</taxon>
        <taxon>Ecdysozoa</taxon>
        <taxon>Arthropoda</taxon>
        <taxon>Hexapoda</taxon>
        <taxon>Insecta</taxon>
        <taxon>Pterygota</taxon>
        <taxon>Neoptera</taxon>
        <taxon>Endopterygota</taxon>
        <taxon>Lepidoptera</taxon>
        <taxon>Glossata</taxon>
        <taxon>Ditrysia</taxon>
        <taxon>Tineoidea</taxon>
        <taxon>Psychidae</taxon>
        <taxon>Oiketicinae</taxon>
        <taxon>Eumeta</taxon>
    </lineage>
</organism>
<reference evidence="1 2" key="1">
    <citation type="journal article" date="2019" name="Commun. Biol.">
        <title>The bagworm genome reveals a unique fibroin gene that provides high tensile strength.</title>
        <authorList>
            <person name="Kono N."/>
            <person name="Nakamura H."/>
            <person name="Ohtoshi R."/>
            <person name="Tomita M."/>
            <person name="Numata K."/>
            <person name="Arakawa K."/>
        </authorList>
    </citation>
    <scope>NUCLEOTIDE SEQUENCE [LARGE SCALE GENOMIC DNA]</scope>
</reference>
<comment type="caution">
    <text evidence="1">The sequence shown here is derived from an EMBL/GenBank/DDBJ whole genome shotgun (WGS) entry which is preliminary data.</text>
</comment>
<sequence>MSKVDVHLQQKSKNFDLIRSIQICMYVRELPVGQFLQWERNAASQVRPGLELSYCLTERDRDSTRTTLFTVLVDDEEKRREGTSMSEKLTARRSSAFLVGDPRGASPASMDVVLIPSYFVSIDNSLNFSLVSDSDSDFTLVFDSYPLAFSTQLFDPLSTGVPRPHQSQFRFGRLGRAI</sequence>
<protein>
    <submittedName>
        <fullName evidence="1">Uncharacterized protein</fullName>
    </submittedName>
</protein>
<gene>
    <name evidence="1" type="ORF">EVAR_21446_1</name>
</gene>
<dbReference type="EMBL" id="BGZK01000340">
    <property type="protein sequence ID" value="GBP37910.1"/>
    <property type="molecule type" value="Genomic_DNA"/>
</dbReference>
<evidence type="ECO:0000313" key="2">
    <source>
        <dbReference type="Proteomes" id="UP000299102"/>
    </source>
</evidence>
<accession>A0A4C1VH21</accession>
<dbReference type="Proteomes" id="UP000299102">
    <property type="component" value="Unassembled WGS sequence"/>
</dbReference>
<proteinExistence type="predicted"/>
<name>A0A4C1VH21_EUMVA</name>
<evidence type="ECO:0000313" key="1">
    <source>
        <dbReference type="EMBL" id="GBP37910.1"/>
    </source>
</evidence>